<dbReference type="InterPro" id="IPR013321">
    <property type="entry name" value="Arc_rbn_hlx_hlx"/>
</dbReference>
<dbReference type="AlphaFoldDB" id="A0A4V2ZTY2"/>
<dbReference type="GO" id="GO:0006355">
    <property type="term" value="P:regulation of DNA-templated transcription"/>
    <property type="evidence" value="ECO:0007669"/>
    <property type="project" value="InterPro"/>
</dbReference>
<comment type="caution">
    <text evidence="2">The sequence shown here is derived from an EMBL/GenBank/DDBJ whole genome shotgun (WGS) entry which is preliminary data.</text>
</comment>
<accession>A0A4V2ZTY2</accession>
<reference evidence="2 3" key="1">
    <citation type="submission" date="2019-03" db="EMBL/GenBank/DDBJ databases">
        <title>This is whole genome sequence of Paenibacillus sp MS74 strain.</title>
        <authorList>
            <person name="Trinh H.N."/>
        </authorList>
    </citation>
    <scope>NUCLEOTIDE SEQUENCE [LARGE SCALE GENOMIC DNA]</scope>
    <source>
        <strain evidence="2 3">MS74</strain>
    </source>
</reference>
<evidence type="ECO:0000313" key="2">
    <source>
        <dbReference type="EMBL" id="TDF98894.1"/>
    </source>
</evidence>
<evidence type="ECO:0000313" key="3">
    <source>
        <dbReference type="Proteomes" id="UP000295636"/>
    </source>
</evidence>
<name>A0A4V2ZTY2_9BACL</name>
<dbReference type="OrthoDB" id="9812601at2"/>
<feature type="compositionally biased region" description="Polar residues" evidence="1">
    <location>
        <begin position="51"/>
        <end position="62"/>
    </location>
</feature>
<dbReference type="EMBL" id="SMRT01000003">
    <property type="protein sequence ID" value="TDF98894.1"/>
    <property type="molecule type" value="Genomic_DNA"/>
</dbReference>
<protein>
    <recommendedName>
        <fullName evidence="4">Toxin-antitoxin system HicB family antitoxin</fullName>
    </recommendedName>
</protein>
<dbReference type="Gene3D" id="1.10.1220.10">
    <property type="entry name" value="Met repressor-like"/>
    <property type="match status" value="1"/>
</dbReference>
<keyword evidence="3" id="KW-1185">Reference proteome</keyword>
<evidence type="ECO:0000256" key="1">
    <source>
        <dbReference type="SAM" id="MobiDB-lite"/>
    </source>
</evidence>
<organism evidence="2 3">
    <name type="scientific">Paenibacillus piri</name>
    <dbReference type="NCBI Taxonomy" id="2547395"/>
    <lineage>
        <taxon>Bacteria</taxon>
        <taxon>Bacillati</taxon>
        <taxon>Bacillota</taxon>
        <taxon>Bacilli</taxon>
        <taxon>Bacillales</taxon>
        <taxon>Paenibacillaceae</taxon>
        <taxon>Paenibacillus</taxon>
    </lineage>
</organism>
<feature type="region of interest" description="Disordered" evidence="1">
    <location>
        <begin position="45"/>
        <end position="72"/>
    </location>
</feature>
<dbReference type="SUPFAM" id="SSF47598">
    <property type="entry name" value="Ribbon-helix-helix"/>
    <property type="match status" value="1"/>
</dbReference>
<proteinExistence type="predicted"/>
<dbReference type="InterPro" id="IPR010985">
    <property type="entry name" value="Ribbon_hlx_hlx"/>
</dbReference>
<dbReference type="Proteomes" id="UP000295636">
    <property type="component" value="Unassembled WGS sequence"/>
</dbReference>
<gene>
    <name evidence="2" type="ORF">E1757_10295</name>
</gene>
<evidence type="ECO:0008006" key="4">
    <source>
        <dbReference type="Google" id="ProtNLM"/>
    </source>
</evidence>
<sequence length="72" mass="8103">MAPKKNFALRLDPKLYEALERWANDEFRSVNGHIEFLLREAAARAGRLSTPRPSGSSNTDSPDTQEDERSQG</sequence>
<dbReference type="RefSeq" id="WP_133227400.1">
    <property type="nucleotide sequence ID" value="NZ_SMRT01000003.1"/>
</dbReference>